<dbReference type="InterPro" id="IPR005760">
    <property type="entry name" value="A/G_AdeGlyc_MutY"/>
</dbReference>
<comment type="cofactor">
    <cofactor evidence="14">
        <name>[4Fe-4S] cluster</name>
        <dbReference type="ChEBI" id="CHEBI:49883"/>
    </cofactor>
    <text evidence="14">Binds 1 [4Fe-4S] cluster.</text>
</comment>
<evidence type="ECO:0000259" key="15">
    <source>
        <dbReference type="SMART" id="SM00478"/>
    </source>
</evidence>
<feature type="domain" description="HhH-GPD" evidence="15">
    <location>
        <begin position="37"/>
        <end position="188"/>
    </location>
</feature>
<dbReference type="GO" id="GO:0051539">
    <property type="term" value="F:4 iron, 4 sulfur cluster binding"/>
    <property type="evidence" value="ECO:0007669"/>
    <property type="project" value="UniProtKB-UniRule"/>
</dbReference>
<keyword evidence="13 14" id="KW-0326">Glycosidase</keyword>
<dbReference type="PANTHER" id="PTHR42944">
    <property type="entry name" value="ADENINE DNA GLYCOSYLASE"/>
    <property type="match status" value="1"/>
</dbReference>
<keyword evidence="10 14" id="KW-0408">Iron</keyword>
<dbReference type="CDD" id="cd03431">
    <property type="entry name" value="NUDIX_DNA_Glycosylase_C-MutY"/>
    <property type="match status" value="1"/>
</dbReference>
<dbReference type="NCBIfam" id="TIGR01084">
    <property type="entry name" value="mutY"/>
    <property type="match status" value="1"/>
</dbReference>
<sequence>MMNDFIESIYIWYTKNCRQLPWRETNDPYKIWISEIILQQTRVDQGMSYYHKFIKRFPTVSDLANANEDEILKLWQGLGYYSRARNMHETAKTIIKNYGGVFPNNYQNIIKLKGVGPYTAAAIASIAFGLPYPAIDGNIYRVLARYFGISNATDSTKGKNVFASVAKELIPDKNPGFHNQALMEFGALQCVPKSPNCAACPVVASCFAAENKKVAELPVKTKKTKQRERFFYYYLMEKGDDTWLEKRTENDIWKNLYQFPLIEKSKQLPEEELIHLEPDFLNGQPFKIKSISATQKHILSHQVIYARLIHIELDKSYQRNDRFVQISTKDIHTFAVPRLVENLIKQTEWL</sequence>
<dbReference type="GO" id="GO:0034039">
    <property type="term" value="F:8-oxo-7,8-dihydroguanine DNA N-glycosylase activity"/>
    <property type="evidence" value="ECO:0007669"/>
    <property type="project" value="TreeGrafter"/>
</dbReference>
<dbReference type="CDD" id="cd00056">
    <property type="entry name" value="ENDO3c"/>
    <property type="match status" value="1"/>
</dbReference>
<dbReference type="RefSeq" id="WP_217651561.1">
    <property type="nucleotide sequence ID" value="NZ_FQUM01000002.1"/>
</dbReference>
<evidence type="ECO:0000256" key="1">
    <source>
        <dbReference type="ARBA" id="ARBA00000843"/>
    </source>
</evidence>
<reference evidence="16 17" key="1">
    <citation type="submission" date="2016-11" db="EMBL/GenBank/DDBJ databases">
        <authorList>
            <person name="Jaros S."/>
            <person name="Januszkiewicz K."/>
            <person name="Wedrychowicz H."/>
        </authorList>
    </citation>
    <scope>NUCLEOTIDE SEQUENCE [LARGE SCALE GENOMIC DNA]</scope>
    <source>
        <strain evidence="16 17">DSM 26910</strain>
    </source>
</reference>
<dbReference type="AlphaFoldDB" id="A0A1M4W6U7"/>
<dbReference type="InterPro" id="IPR003265">
    <property type="entry name" value="HhH-GPD_domain"/>
</dbReference>
<keyword evidence="9" id="KW-0378">Hydrolase</keyword>
<evidence type="ECO:0000256" key="4">
    <source>
        <dbReference type="ARBA" id="ARBA00012045"/>
    </source>
</evidence>
<dbReference type="EC" id="3.2.2.31" evidence="4 14"/>
<dbReference type="Proteomes" id="UP000184164">
    <property type="component" value="Unassembled WGS sequence"/>
</dbReference>
<dbReference type="Pfam" id="PF00730">
    <property type="entry name" value="HhH-GPD"/>
    <property type="match status" value="1"/>
</dbReference>
<dbReference type="SUPFAM" id="SSF48150">
    <property type="entry name" value="DNA-glycosylase"/>
    <property type="match status" value="1"/>
</dbReference>
<comment type="function">
    <text evidence="2">Adenine glycosylase active on G-A mispairs. MutY also corrects error-prone DNA synthesis past GO lesions which are due to the oxidatively damaged form of guanine: 7,8-dihydro-8-oxoguanine (8-oxo-dGTP).</text>
</comment>
<dbReference type="EMBL" id="FQUM01000002">
    <property type="protein sequence ID" value="SHE76991.1"/>
    <property type="molecule type" value="Genomic_DNA"/>
</dbReference>
<keyword evidence="7" id="KW-0479">Metal-binding</keyword>
<dbReference type="InterPro" id="IPR000445">
    <property type="entry name" value="HhH_motif"/>
</dbReference>
<dbReference type="STRING" id="1484053.SAMN05444274_102342"/>
<dbReference type="Gene3D" id="1.10.1670.10">
    <property type="entry name" value="Helix-hairpin-Helix base-excision DNA repair enzymes (C-terminal)"/>
    <property type="match status" value="1"/>
</dbReference>
<dbReference type="InterPro" id="IPR011257">
    <property type="entry name" value="DNA_glycosylase"/>
</dbReference>
<dbReference type="GO" id="GO:0032357">
    <property type="term" value="F:oxidized purine DNA binding"/>
    <property type="evidence" value="ECO:0007669"/>
    <property type="project" value="TreeGrafter"/>
</dbReference>
<evidence type="ECO:0000256" key="5">
    <source>
        <dbReference type="ARBA" id="ARBA00022023"/>
    </source>
</evidence>
<comment type="catalytic activity">
    <reaction evidence="1 14">
        <text>Hydrolyzes free adenine bases from 7,8-dihydro-8-oxoguanine:adenine mismatched double-stranded DNA, leaving an apurinic site.</text>
        <dbReference type="EC" id="3.2.2.31"/>
    </reaction>
</comment>
<evidence type="ECO:0000256" key="7">
    <source>
        <dbReference type="ARBA" id="ARBA00022723"/>
    </source>
</evidence>
<accession>A0A1M4W6U7</accession>
<keyword evidence="6" id="KW-0004">4Fe-4S</keyword>
<protein>
    <recommendedName>
        <fullName evidence="5 14">Adenine DNA glycosylase</fullName>
        <ecNumber evidence="4 14">3.2.2.31</ecNumber>
    </recommendedName>
</protein>
<keyword evidence="11" id="KW-0411">Iron-sulfur</keyword>
<dbReference type="GO" id="GO:0035485">
    <property type="term" value="F:adenine/guanine mispair binding"/>
    <property type="evidence" value="ECO:0007669"/>
    <property type="project" value="TreeGrafter"/>
</dbReference>
<evidence type="ECO:0000256" key="14">
    <source>
        <dbReference type="RuleBase" id="RU365096"/>
    </source>
</evidence>
<dbReference type="GO" id="GO:0000701">
    <property type="term" value="F:purine-specific mismatch base pair DNA N-glycosylase activity"/>
    <property type="evidence" value="ECO:0007669"/>
    <property type="project" value="UniProtKB-EC"/>
</dbReference>
<dbReference type="Gene3D" id="1.10.340.30">
    <property type="entry name" value="Hypothetical protein, domain 2"/>
    <property type="match status" value="1"/>
</dbReference>
<dbReference type="Pfam" id="PF00633">
    <property type="entry name" value="HHH"/>
    <property type="match status" value="1"/>
</dbReference>
<dbReference type="InterPro" id="IPR044298">
    <property type="entry name" value="MIG/MutY"/>
</dbReference>
<evidence type="ECO:0000256" key="6">
    <source>
        <dbReference type="ARBA" id="ARBA00022485"/>
    </source>
</evidence>
<dbReference type="Gene3D" id="3.90.79.10">
    <property type="entry name" value="Nucleoside Triphosphate Pyrophosphohydrolase"/>
    <property type="match status" value="1"/>
</dbReference>
<dbReference type="InterPro" id="IPR029119">
    <property type="entry name" value="MutY_C"/>
</dbReference>
<evidence type="ECO:0000256" key="10">
    <source>
        <dbReference type="ARBA" id="ARBA00023004"/>
    </source>
</evidence>
<evidence type="ECO:0000256" key="12">
    <source>
        <dbReference type="ARBA" id="ARBA00023204"/>
    </source>
</evidence>
<dbReference type="GO" id="GO:0006284">
    <property type="term" value="P:base-excision repair"/>
    <property type="evidence" value="ECO:0007669"/>
    <property type="project" value="UniProtKB-UniRule"/>
</dbReference>
<keyword evidence="17" id="KW-1185">Reference proteome</keyword>
<evidence type="ECO:0000256" key="3">
    <source>
        <dbReference type="ARBA" id="ARBA00008343"/>
    </source>
</evidence>
<dbReference type="Pfam" id="PF14815">
    <property type="entry name" value="NUDIX_4"/>
    <property type="match status" value="1"/>
</dbReference>
<evidence type="ECO:0000256" key="9">
    <source>
        <dbReference type="ARBA" id="ARBA00022801"/>
    </source>
</evidence>
<keyword evidence="8 14" id="KW-0227">DNA damage</keyword>
<keyword evidence="12" id="KW-0234">DNA repair</keyword>
<evidence type="ECO:0000256" key="11">
    <source>
        <dbReference type="ARBA" id="ARBA00023014"/>
    </source>
</evidence>
<evidence type="ECO:0000256" key="2">
    <source>
        <dbReference type="ARBA" id="ARBA00002933"/>
    </source>
</evidence>
<dbReference type="FunFam" id="1.10.340.30:FF:000010">
    <property type="entry name" value="Adenine DNA glycosylase"/>
    <property type="match status" value="1"/>
</dbReference>
<gene>
    <name evidence="16" type="ORF">SAMN05444274_102342</name>
</gene>
<dbReference type="GO" id="GO:0046872">
    <property type="term" value="F:metal ion binding"/>
    <property type="evidence" value="ECO:0007669"/>
    <property type="project" value="UniProtKB-UniRule"/>
</dbReference>
<evidence type="ECO:0000256" key="13">
    <source>
        <dbReference type="ARBA" id="ARBA00023295"/>
    </source>
</evidence>
<evidence type="ECO:0000313" key="16">
    <source>
        <dbReference type="EMBL" id="SHE76991.1"/>
    </source>
</evidence>
<evidence type="ECO:0000313" key="17">
    <source>
        <dbReference type="Proteomes" id="UP000184164"/>
    </source>
</evidence>
<dbReference type="GO" id="GO:0006298">
    <property type="term" value="P:mismatch repair"/>
    <property type="evidence" value="ECO:0007669"/>
    <property type="project" value="TreeGrafter"/>
</dbReference>
<evidence type="ECO:0000256" key="8">
    <source>
        <dbReference type="ARBA" id="ARBA00022763"/>
    </source>
</evidence>
<dbReference type="InterPro" id="IPR023170">
    <property type="entry name" value="HhH_base_excis_C"/>
</dbReference>
<dbReference type="PANTHER" id="PTHR42944:SF1">
    <property type="entry name" value="ADENINE DNA GLYCOSYLASE"/>
    <property type="match status" value="1"/>
</dbReference>
<dbReference type="SUPFAM" id="SSF55811">
    <property type="entry name" value="Nudix"/>
    <property type="match status" value="1"/>
</dbReference>
<proteinExistence type="inferred from homology"/>
<dbReference type="InterPro" id="IPR015797">
    <property type="entry name" value="NUDIX_hydrolase-like_dom_sf"/>
</dbReference>
<name>A0A1M4W6U7_9BACT</name>
<organism evidence="16 17">
    <name type="scientific">Mariniphaga anaerophila</name>
    <dbReference type="NCBI Taxonomy" id="1484053"/>
    <lineage>
        <taxon>Bacteria</taxon>
        <taxon>Pseudomonadati</taxon>
        <taxon>Bacteroidota</taxon>
        <taxon>Bacteroidia</taxon>
        <taxon>Marinilabiliales</taxon>
        <taxon>Prolixibacteraceae</taxon>
        <taxon>Mariniphaga</taxon>
    </lineage>
</organism>
<comment type="similarity">
    <text evidence="3 14">Belongs to the Nth/MutY family.</text>
</comment>
<dbReference type="SMART" id="SM00478">
    <property type="entry name" value="ENDO3c"/>
    <property type="match status" value="1"/>
</dbReference>